<feature type="transmembrane region" description="Helical" evidence="1">
    <location>
        <begin position="20"/>
        <end position="44"/>
    </location>
</feature>
<organism evidence="3 4">
    <name type="scientific">Bullifex porci</name>
    <dbReference type="NCBI Taxonomy" id="2606638"/>
    <lineage>
        <taxon>Bacteria</taxon>
        <taxon>Pseudomonadati</taxon>
        <taxon>Spirochaetota</taxon>
        <taxon>Spirochaetia</taxon>
        <taxon>Spirochaetales</taxon>
        <taxon>Spirochaetaceae</taxon>
        <taxon>Bullifex</taxon>
    </lineage>
</organism>
<feature type="transmembrane region" description="Helical" evidence="1">
    <location>
        <begin position="176"/>
        <end position="197"/>
    </location>
</feature>
<reference evidence="3 4" key="1">
    <citation type="submission" date="2019-08" db="EMBL/GenBank/DDBJ databases">
        <title>In-depth cultivation of the pig gut microbiome towards novel bacterial diversity and tailored functional studies.</title>
        <authorList>
            <person name="Wylensek D."/>
            <person name="Hitch T.C.A."/>
            <person name="Clavel T."/>
        </authorList>
    </citation>
    <scope>NUCLEOTIDE SEQUENCE [LARGE SCALE GENOMIC DNA]</scope>
    <source>
        <strain evidence="3 4">NM-380-WT-3C1</strain>
    </source>
</reference>
<feature type="domain" description="Phosphatidic acid phosphatase type 2/haloperoxidase" evidence="2">
    <location>
        <begin position="49"/>
        <end position="160"/>
    </location>
</feature>
<feature type="transmembrane region" description="Helical" evidence="1">
    <location>
        <begin position="269"/>
        <end position="286"/>
    </location>
</feature>
<dbReference type="PANTHER" id="PTHR14969:SF13">
    <property type="entry name" value="AT30094P"/>
    <property type="match status" value="1"/>
</dbReference>
<keyword evidence="1" id="KW-0812">Transmembrane</keyword>
<dbReference type="Pfam" id="PF01569">
    <property type="entry name" value="PAP2"/>
    <property type="match status" value="1"/>
</dbReference>
<evidence type="ECO:0000313" key="4">
    <source>
        <dbReference type="Proteomes" id="UP000460549"/>
    </source>
</evidence>
<evidence type="ECO:0000313" key="3">
    <source>
        <dbReference type="EMBL" id="MSU07061.1"/>
    </source>
</evidence>
<dbReference type="InterPro" id="IPR036938">
    <property type="entry name" value="PAP2/HPO_sf"/>
</dbReference>
<dbReference type="AlphaFoldDB" id="A0A7X2PDR0"/>
<sequence>MQYQILKFFQSIQNPFLSVIANCLSFLGEALILIVVAIVFYYGIDKKKAFSFISSMLFALIGTNGLKAIFRSPRPFVVHNDLLADRVETADGYSFPSGHTTTATSFYISFAKAIGSKALFIGAFILSLFVGLSRNYLLVHWPIDVVVGYILGTATALLLTPYILKHYDDIKWYNRFCLLVGAISLVFSIVLTPLMTFNIVDTLAFSPLVDITTIAGGAYLGAYLERKYISFKECRNFKATLINTLICIVFLLLLYAISNLIGDKYFRHLFRLSTISFTVFYLYPLFATKVGLLKK</sequence>
<dbReference type="SMART" id="SM00014">
    <property type="entry name" value="acidPPc"/>
    <property type="match status" value="1"/>
</dbReference>
<feature type="transmembrane region" description="Helical" evidence="1">
    <location>
        <begin position="236"/>
        <end position="257"/>
    </location>
</feature>
<comment type="caution">
    <text evidence="3">The sequence shown here is derived from an EMBL/GenBank/DDBJ whole genome shotgun (WGS) entry which is preliminary data.</text>
</comment>
<keyword evidence="4" id="KW-1185">Reference proteome</keyword>
<dbReference type="Proteomes" id="UP000460549">
    <property type="component" value="Unassembled WGS sequence"/>
</dbReference>
<gene>
    <name evidence="3" type="ORF">FYJ80_09825</name>
</gene>
<dbReference type="EMBL" id="VUNN01000024">
    <property type="protein sequence ID" value="MSU07061.1"/>
    <property type="molecule type" value="Genomic_DNA"/>
</dbReference>
<feature type="transmembrane region" description="Helical" evidence="1">
    <location>
        <begin position="203"/>
        <end position="224"/>
    </location>
</feature>
<dbReference type="InterPro" id="IPR000326">
    <property type="entry name" value="PAP2/HPO"/>
</dbReference>
<evidence type="ECO:0000256" key="1">
    <source>
        <dbReference type="SAM" id="Phobius"/>
    </source>
</evidence>
<dbReference type="PANTHER" id="PTHR14969">
    <property type="entry name" value="SPHINGOSINE-1-PHOSPHATE PHOSPHOHYDROLASE"/>
    <property type="match status" value="1"/>
</dbReference>
<feature type="transmembrane region" description="Helical" evidence="1">
    <location>
        <begin position="145"/>
        <end position="164"/>
    </location>
</feature>
<feature type="transmembrane region" description="Helical" evidence="1">
    <location>
        <begin position="118"/>
        <end position="139"/>
    </location>
</feature>
<proteinExistence type="predicted"/>
<dbReference type="RefSeq" id="WP_154426453.1">
    <property type="nucleotide sequence ID" value="NZ_VUNN01000024.1"/>
</dbReference>
<evidence type="ECO:0000259" key="2">
    <source>
        <dbReference type="SMART" id="SM00014"/>
    </source>
</evidence>
<protein>
    <submittedName>
        <fullName evidence="3">Phosphatase PAP2 family protein</fullName>
    </submittedName>
</protein>
<dbReference type="SUPFAM" id="SSF48317">
    <property type="entry name" value="Acid phosphatase/Vanadium-dependent haloperoxidase"/>
    <property type="match status" value="1"/>
</dbReference>
<feature type="transmembrane region" description="Helical" evidence="1">
    <location>
        <begin position="50"/>
        <end position="70"/>
    </location>
</feature>
<keyword evidence="1" id="KW-0472">Membrane</keyword>
<accession>A0A7X2PDR0</accession>
<name>A0A7X2PDR0_9SPIO</name>
<keyword evidence="1" id="KW-1133">Transmembrane helix</keyword>
<dbReference type="Gene3D" id="1.20.144.10">
    <property type="entry name" value="Phosphatidic acid phosphatase type 2/haloperoxidase"/>
    <property type="match status" value="1"/>
</dbReference>